<keyword evidence="6" id="KW-0479">Metal-binding</keyword>
<reference evidence="14 15" key="1">
    <citation type="submission" date="2019-02" db="EMBL/GenBank/DDBJ databases">
        <title>Genome sequencing of the rare red list fungi Phellinidium pouzarii.</title>
        <authorList>
            <person name="Buettner E."/>
            <person name="Kellner H."/>
        </authorList>
    </citation>
    <scope>NUCLEOTIDE SEQUENCE [LARGE SCALE GENOMIC DNA]</scope>
    <source>
        <strain evidence="14 15">DSM 108285</strain>
    </source>
</reference>
<evidence type="ECO:0000256" key="2">
    <source>
        <dbReference type="ARBA" id="ARBA00004141"/>
    </source>
</evidence>
<dbReference type="Gene3D" id="1.20.120.1770">
    <property type="match status" value="1"/>
</dbReference>
<dbReference type="PANTHER" id="PTHR15422">
    <property type="entry name" value="OS05G0565100 PROTEIN"/>
    <property type="match status" value="1"/>
</dbReference>
<dbReference type="PANTHER" id="PTHR15422:SF45">
    <property type="entry name" value="CYTOCHROME B561 DOMAIN-CONTAINING PROTEIN"/>
    <property type="match status" value="1"/>
</dbReference>
<dbReference type="AlphaFoldDB" id="A0A4S4KHC0"/>
<comment type="subcellular location">
    <subcellularLocation>
        <location evidence="2">Membrane</location>
        <topology evidence="2">Multi-pass membrane protein</topology>
    </subcellularLocation>
</comment>
<feature type="domain" description="Cytochrome b561" evidence="13">
    <location>
        <begin position="165"/>
        <end position="290"/>
    </location>
</feature>
<keyword evidence="7" id="KW-0249">Electron transport</keyword>
<gene>
    <name evidence="14" type="ORF">EW145_g7572</name>
</gene>
<name>A0A4S4KHC0_9AGAM</name>
<dbReference type="GO" id="GO:0016020">
    <property type="term" value="C:membrane"/>
    <property type="evidence" value="ECO:0007669"/>
    <property type="project" value="UniProtKB-SubCell"/>
</dbReference>
<feature type="transmembrane region" description="Helical" evidence="12">
    <location>
        <begin position="227"/>
        <end position="255"/>
    </location>
</feature>
<keyword evidence="15" id="KW-1185">Reference proteome</keyword>
<dbReference type="CDD" id="cd08761">
    <property type="entry name" value="Cyt_b561_CYB561D2_like"/>
    <property type="match status" value="1"/>
</dbReference>
<proteinExistence type="predicted"/>
<evidence type="ECO:0000256" key="1">
    <source>
        <dbReference type="ARBA" id="ARBA00001970"/>
    </source>
</evidence>
<keyword evidence="8 12" id="KW-1133">Transmembrane helix</keyword>
<accession>A0A4S4KHC0</accession>
<feature type="transmembrane region" description="Helical" evidence="12">
    <location>
        <begin position="155"/>
        <end position="177"/>
    </location>
</feature>
<dbReference type="EMBL" id="SGPK01000786">
    <property type="protein sequence ID" value="THG97665.1"/>
    <property type="molecule type" value="Genomic_DNA"/>
</dbReference>
<keyword evidence="4" id="KW-0349">Heme</keyword>
<sequence>MKSRAEPRGGSHADYTPLPHEPPPSKHFEAADVDSDDLDTVYLHNLDSQSRHRQSPPRQADVHQSLSTYATRYDNPTLSQYQDEPKRRERDSTPFVMAAYGPDQDFGDVGMHSETELVSAPVEEGRKGDRVALYAALTFLIGTWLIVFLNHPGSLGLFAGHPPLQSLAIVCFGLGILQLQPTSQPKTKARGLTRHQLVILGVGLPSIIVGTALIYSNKVIHDSPHFVTWHATFGLIAIVWMVVQMLLGGLSVWFGGRAFGGGMKAKGVWKYHRASGYLLFPMFLMTAAVGGELLDVDCDRCEHWGACGGVHGRTDCSVGGRMESDESVENELPAVDMYKMII</sequence>
<evidence type="ECO:0000259" key="13">
    <source>
        <dbReference type="Pfam" id="PF03188"/>
    </source>
</evidence>
<evidence type="ECO:0000313" key="15">
    <source>
        <dbReference type="Proteomes" id="UP000308199"/>
    </source>
</evidence>
<evidence type="ECO:0000313" key="14">
    <source>
        <dbReference type="EMBL" id="THG97665.1"/>
    </source>
</evidence>
<evidence type="ECO:0000256" key="7">
    <source>
        <dbReference type="ARBA" id="ARBA00022982"/>
    </source>
</evidence>
<evidence type="ECO:0000256" key="6">
    <source>
        <dbReference type="ARBA" id="ARBA00022723"/>
    </source>
</evidence>
<feature type="compositionally biased region" description="Polar residues" evidence="11">
    <location>
        <begin position="62"/>
        <end position="82"/>
    </location>
</feature>
<organism evidence="14 15">
    <name type="scientific">Phellinidium pouzarii</name>
    <dbReference type="NCBI Taxonomy" id="167371"/>
    <lineage>
        <taxon>Eukaryota</taxon>
        <taxon>Fungi</taxon>
        <taxon>Dikarya</taxon>
        <taxon>Basidiomycota</taxon>
        <taxon>Agaricomycotina</taxon>
        <taxon>Agaricomycetes</taxon>
        <taxon>Hymenochaetales</taxon>
        <taxon>Hymenochaetaceae</taxon>
        <taxon>Phellinidium</taxon>
    </lineage>
</organism>
<feature type="transmembrane region" description="Helical" evidence="12">
    <location>
        <begin position="276"/>
        <end position="294"/>
    </location>
</feature>
<protein>
    <recommendedName>
        <fullName evidence="13">Cytochrome b561 domain-containing protein</fullName>
    </recommendedName>
</protein>
<dbReference type="InterPro" id="IPR045150">
    <property type="entry name" value="CYB561D1/2"/>
</dbReference>
<evidence type="ECO:0000256" key="10">
    <source>
        <dbReference type="ARBA" id="ARBA00023136"/>
    </source>
</evidence>
<evidence type="ECO:0000256" key="9">
    <source>
        <dbReference type="ARBA" id="ARBA00023004"/>
    </source>
</evidence>
<comment type="caution">
    <text evidence="14">The sequence shown here is derived from an EMBL/GenBank/DDBJ whole genome shotgun (WGS) entry which is preliminary data.</text>
</comment>
<keyword evidence="10 12" id="KW-0472">Membrane</keyword>
<evidence type="ECO:0000256" key="11">
    <source>
        <dbReference type="SAM" id="MobiDB-lite"/>
    </source>
</evidence>
<dbReference type="Pfam" id="PF03188">
    <property type="entry name" value="Cytochrom_B561"/>
    <property type="match status" value="1"/>
</dbReference>
<evidence type="ECO:0000256" key="5">
    <source>
        <dbReference type="ARBA" id="ARBA00022692"/>
    </source>
</evidence>
<dbReference type="OrthoDB" id="432881at2759"/>
<dbReference type="GO" id="GO:0140575">
    <property type="term" value="F:transmembrane monodehydroascorbate reductase activity"/>
    <property type="evidence" value="ECO:0007669"/>
    <property type="project" value="InterPro"/>
</dbReference>
<keyword evidence="5 12" id="KW-0812">Transmembrane</keyword>
<comment type="cofactor">
    <cofactor evidence="1">
        <name>heme b</name>
        <dbReference type="ChEBI" id="CHEBI:60344"/>
    </cofactor>
</comment>
<evidence type="ECO:0000256" key="4">
    <source>
        <dbReference type="ARBA" id="ARBA00022617"/>
    </source>
</evidence>
<dbReference type="Proteomes" id="UP000308199">
    <property type="component" value="Unassembled WGS sequence"/>
</dbReference>
<keyword evidence="9" id="KW-0408">Iron</keyword>
<feature type="transmembrane region" description="Helical" evidence="12">
    <location>
        <begin position="131"/>
        <end position="149"/>
    </location>
</feature>
<feature type="compositionally biased region" description="Basic and acidic residues" evidence="11">
    <location>
        <begin position="1"/>
        <end position="11"/>
    </location>
</feature>
<keyword evidence="3" id="KW-0813">Transport</keyword>
<dbReference type="GO" id="GO:0046872">
    <property type="term" value="F:metal ion binding"/>
    <property type="evidence" value="ECO:0007669"/>
    <property type="project" value="UniProtKB-KW"/>
</dbReference>
<evidence type="ECO:0000256" key="12">
    <source>
        <dbReference type="SAM" id="Phobius"/>
    </source>
</evidence>
<feature type="transmembrane region" description="Helical" evidence="12">
    <location>
        <begin position="197"/>
        <end position="215"/>
    </location>
</feature>
<evidence type="ECO:0000256" key="8">
    <source>
        <dbReference type="ARBA" id="ARBA00022989"/>
    </source>
</evidence>
<evidence type="ECO:0000256" key="3">
    <source>
        <dbReference type="ARBA" id="ARBA00022448"/>
    </source>
</evidence>
<dbReference type="InterPro" id="IPR006593">
    <property type="entry name" value="Cyt_b561/ferric_Rdtase_TM"/>
</dbReference>
<feature type="region of interest" description="Disordered" evidence="11">
    <location>
        <begin position="1"/>
        <end position="90"/>
    </location>
</feature>